<dbReference type="AlphaFoldDB" id="A0A848H0I3"/>
<dbReference type="GO" id="GO:0009229">
    <property type="term" value="P:thiamine diphosphate biosynthetic process"/>
    <property type="evidence" value="ECO:0007669"/>
    <property type="project" value="UniProtKB-UniPathway"/>
</dbReference>
<proteinExistence type="predicted"/>
<dbReference type="InterPro" id="IPR013749">
    <property type="entry name" value="PM/HMP-P_kinase-1"/>
</dbReference>
<feature type="domain" description="Pyridoxamine kinase/Phosphomethylpyrimidine kinase" evidence="2">
    <location>
        <begin position="32"/>
        <end position="274"/>
    </location>
</feature>
<dbReference type="GO" id="GO:0009228">
    <property type="term" value="P:thiamine biosynthetic process"/>
    <property type="evidence" value="ECO:0007669"/>
    <property type="project" value="TreeGrafter"/>
</dbReference>
<evidence type="ECO:0000259" key="2">
    <source>
        <dbReference type="Pfam" id="PF08543"/>
    </source>
</evidence>
<keyword evidence="4" id="KW-1185">Reference proteome</keyword>
<dbReference type="Proteomes" id="UP000541185">
    <property type="component" value="Unassembled WGS sequence"/>
</dbReference>
<reference evidence="3 4" key="1">
    <citation type="submission" date="2020-04" db="EMBL/GenBank/DDBJ databases">
        <title>Ramlibacter sp. G-1-2-2 isolated from soil.</title>
        <authorList>
            <person name="Dahal R.H."/>
        </authorList>
    </citation>
    <scope>NUCLEOTIDE SEQUENCE [LARGE SCALE GENOMIC DNA]</scope>
    <source>
        <strain evidence="3 4">G-1-2-2</strain>
    </source>
</reference>
<dbReference type="RefSeq" id="WP_169417288.1">
    <property type="nucleotide sequence ID" value="NZ_JABBFX010000001.1"/>
</dbReference>
<keyword evidence="3" id="KW-0418">Kinase</keyword>
<gene>
    <name evidence="3" type="ORF">HHL11_04750</name>
</gene>
<dbReference type="GO" id="GO:0008972">
    <property type="term" value="F:phosphomethylpyrimidine kinase activity"/>
    <property type="evidence" value="ECO:0007669"/>
    <property type="project" value="TreeGrafter"/>
</dbReference>
<dbReference type="GO" id="GO:0005829">
    <property type="term" value="C:cytosol"/>
    <property type="evidence" value="ECO:0007669"/>
    <property type="project" value="TreeGrafter"/>
</dbReference>
<dbReference type="UniPathway" id="UPA00060">
    <property type="reaction ID" value="UER00138"/>
</dbReference>
<dbReference type="PANTHER" id="PTHR20858">
    <property type="entry name" value="PHOSPHOMETHYLPYRIMIDINE KINASE"/>
    <property type="match status" value="1"/>
</dbReference>
<keyword evidence="3" id="KW-0808">Transferase</keyword>
<dbReference type="EMBL" id="JABBFX010000001">
    <property type="protein sequence ID" value="NML43049.1"/>
    <property type="molecule type" value="Genomic_DNA"/>
</dbReference>
<dbReference type="SUPFAM" id="SSF53613">
    <property type="entry name" value="Ribokinase-like"/>
    <property type="match status" value="1"/>
</dbReference>
<accession>A0A848H0I3</accession>
<evidence type="ECO:0000313" key="3">
    <source>
        <dbReference type="EMBL" id="NML43049.1"/>
    </source>
</evidence>
<dbReference type="InterPro" id="IPR029056">
    <property type="entry name" value="Ribokinase-like"/>
</dbReference>
<comment type="caution">
    <text evidence="3">The sequence shown here is derived from an EMBL/GenBank/DDBJ whole genome shotgun (WGS) entry which is preliminary data.</text>
</comment>
<dbReference type="GO" id="GO:0008902">
    <property type="term" value="F:hydroxymethylpyrimidine kinase activity"/>
    <property type="evidence" value="ECO:0007669"/>
    <property type="project" value="TreeGrafter"/>
</dbReference>
<feature type="region of interest" description="Disordered" evidence="1">
    <location>
        <begin position="283"/>
        <end position="310"/>
    </location>
</feature>
<dbReference type="Gene3D" id="3.40.1190.20">
    <property type="match status" value="1"/>
</dbReference>
<dbReference type="PANTHER" id="PTHR20858:SF17">
    <property type="entry name" value="HYDROXYMETHYLPYRIMIDINE_PHOSPHOMETHYLPYRIMIDINE KINASE THI20-RELATED"/>
    <property type="match status" value="1"/>
</dbReference>
<protein>
    <submittedName>
        <fullName evidence="3">Hydroxymethylpyrimidine/phosphomethylpyrimidine kinase</fullName>
    </submittedName>
</protein>
<organism evidence="3 4">
    <name type="scientific">Ramlibacter agri</name>
    <dbReference type="NCBI Taxonomy" id="2728837"/>
    <lineage>
        <taxon>Bacteria</taxon>
        <taxon>Pseudomonadati</taxon>
        <taxon>Pseudomonadota</taxon>
        <taxon>Betaproteobacteria</taxon>
        <taxon>Burkholderiales</taxon>
        <taxon>Comamonadaceae</taxon>
        <taxon>Ramlibacter</taxon>
    </lineage>
</organism>
<evidence type="ECO:0000256" key="1">
    <source>
        <dbReference type="SAM" id="MobiDB-lite"/>
    </source>
</evidence>
<sequence length="310" mass="32707">MTNSTPISTRPDPQPENDDAGPACVMVFNASDPSGAGGLAADVTSIASVGAHPLPVVTGAYVRDTGEVFDHFAFDEDAVAEQARTILEDVPVQVIKVGFAGSPESISTIAEIAADYPDVPLIAYMPALSWWDEGPADLYEDAFKELLLPQTTVLVGNHSTLWRWLLPDWNKESSPTARDLAKAASEMGVPYTLVTGVPLPDQFVDNVLATPQAVLASEKFERFDAVFSGAGDTLSAALAALVAGGSDLAAAATEALAYLDRCLDGGFRPGMGHVVPDRLFWAQPEAEAADEDDSSSAQPGFDLPPHDTKH</sequence>
<name>A0A848H0I3_9BURK</name>
<feature type="region of interest" description="Disordered" evidence="1">
    <location>
        <begin position="1"/>
        <end position="21"/>
    </location>
</feature>
<evidence type="ECO:0000313" key="4">
    <source>
        <dbReference type="Proteomes" id="UP000541185"/>
    </source>
</evidence>
<dbReference type="Pfam" id="PF08543">
    <property type="entry name" value="Phos_pyr_kin"/>
    <property type="match status" value="1"/>
</dbReference>